<feature type="transmembrane region" description="Helical" evidence="1">
    <location>
        <begin position="538"/>
        <end position="562"/>
    </location>
</feature>
<name>A0A7H0VGV8_9FLAO</name>
<evidence type="ECO:0000259" key="2">
    <source>
        <dbReference type="Pfam" id="PF09822"/>
    </source>
</evidence>
<dbReference type="NCBIfam" id="TIGR03521">
    <property type="entry name" value="GldG"/>
    <property type="match status" value="1"/>
</dbReference>
<evidence type="ECO:0000313" key="4">
    <source>
        <dbReference type="EMBL" id="QNR24956.1"/>
    </source>
</evidence>
<dbReference type="InterPro" id="IPR019863">
    <property type="entry name" value="Motility-assoc_ABC-rel_GldG"/>
</dbReference>
<feature type="transmembrane region" description="Helical" evidence="1">
    <location>
        <begin position="7"/>
        <end position="29"/>
    </location>
</feature>
<proteinExistence type="predicted"/>
<dbReference type="AlphaFoldDB" id="A0A7H0VGV8"/>
<evidence type="ECO:0000256" key="1">
    <source>
        <dbReference type="SAM" id="Phobius"/>
    </source>
</evidence>
<protein>
    <submittedName>
        <fullName evidence="4">Gliding motility-associated ABC transporter substrate-binding protein GldG</fullName>
    </submittedName>
</protein>
<dbReference type="KEGG" id="chyd:H4K34_03690"/>
<dbReference type="Proteomes" id="UP000516305">
    <property type="component" value="Chromosome"/>
</dbReference>
<keyword evidence="5" id="KW-1185">Reference proteome</keyword>
<dbReference type="EMBL" id="CP060139">
    <property type="protein sequence ID" value="QNR24956.1"/>
    <property type="molecule type" value="Genomic_DNA"/>
</dbReference>
<keyword evidence="1" id="KW-1133">Transmembrane helix</keyword>
<keyword evidence="1" id="KW-0472">Membrane</keyword>
<feature type="domain" description="DUF7088" evidence="3">
    <location>
        <begin position="36"/>
        <end position="143"/>
    </location>
</feature>
<keyword evidence="1" id="KW-0812">Transmembrane</keyword>
<dbReference type="InterPro" id="IPR019196">
    <property type="entry name" value="ABC_transp_unknown"/>
</dbReference>
<gene>
    <name evidence="4" type="primary">gldG</name>
    <name evidence="4" type="ORF">H4K34_03690</name>
</gene>
<feature type="domain" description="ABC-type uncharacterised transport system" evidence="2">
    <location>
        <begin position="190"/>
        <end position="505"/>
    </location>
</feature>
<dbReference type="RefSeq" id="WP_210759483.1">
    <property type="nucleotide sequence ID" value="NZ_CP060139.1"/>
</dbReference>
<dbReference type="Pfam" id="PF09822">
    <property type="entry name" value="ABC_transp_aux"/>
    <property type="match status" value="1"/>
</dbReference>
<dbReference type="Pfam" id="PF23357">
    <property type="entry name" value="DUF7088"/>
    <property type="match status" value="1"/>
</dbReference>
<reference evidence="4 5" key="1">
    <citation type="submission" date="2020-08" db="EMBL/GenBank/DDBJ databases">
        <title>Croceimicrobium hydrocarbonivorans gen. nov., sp. nov., a novel marine bacterium isolated from a bacterial consortium that degrades polyethylene terephthalate.</title>
        <authorList>
            <person name="Liu R."/>
        </authorList>
    </citation>
    <scope>NUCLEOTIDE SEQUENCE [LARGE SCALE GENOMIC DNA]</scope>
    <source>
        <strain evidence="4 5">A20-9</strain>
    </source>
</reference>
<evidence type="ECO:0000259" key="3">
    <source>
        <dbReference type="Pfam" id="PF23357"/>
    </source>
</evidence>
<organism evidence="4 5">
    <name type="scientific">Croceimicrobium hydrocarbonivorans</name>
    <dbReference type="NCBI Taxonomy" id="2761580"/>
    <lineage>
        <taxon>Bacteria</taxon>
        <taxon>Pseudomonadati</taxon>
        <taxon>Bacteroidota</taxon>
        <taxon>Flavobacteriia</taxon>
        <taxon>Flavobacteriales</taxon>
        <taxon>Owenweeksiaceae</taxon>
        <taxon>Croceimicrobium</taxon>
    </lineage>
</organism>
<sequence length="569" mass="64895">MKKRRDIVRFLLFIGIVFLVNFIGSLKFFRLDLTAEKRYSLSDATIQLLESFDDVMLVKVYLDGDFPAGFQRLQLETRQMLDEFRAYNPNLQYSFIDPTENASEEETNDVFQQLQFKGLKPYQLSMNKDGGSSVKTIFPGALLNYGESEAPALLLQDQLGASPESQINSSIENLEFSLANTIRALTQSDKPLVGFLQGHDELGPREVADFARELSNNYQVNLFNIREFKSDSTNEDISIAGQQRRLNRFDAMVIAKPRKAFNDLDKYLLDQYVMNGGRTIWLLDGIEASMDSLSEKSQFMSLPLFDRLQLNDLLFKYGVRVNTDIVGDMVAAGVNDQRQIRPWIYFPMVMPQSKHPIAKDLNAIWLQFASSLDTVIAEGVKKTILLRSSPYSVRRASPAIVSLADLYQPPPRERFRESGIPLAILLEGKFQSLYQNRVRPKEGGEPLKLKAESVGNQMLVVGDGDIIRNQMNVVNSDMPKGAPLPLGYDQYTGTQYGNKDFLVNAIDYMLDDSGLIDIRSRELKIRLLDLNRVKKQRLSWQLVNTLIPSLSIILLGILNYYWRRRKYLK</sequence>
<dbReference type="InterPro" id="IPR055396">
    <property type="entry name" value="DUF7088"/>
</dbReference>
<evidence type="ECO:0000313" key="5">
    <source>
        <dbReference type="Proteomes" id="UP000516305"/>
    </source>
</evidence>
<accession>A0A7H0VGV8</accession>